<feature type="region of interest" description="Disordered" evidence="1">
    <location>
        <begin position="1"/>
        <end position="28"/>
    </location>
</feature>
<gene>
    <name evidence="2" type="ORF">SDC9_208890</name>
</gene>
<proteinExistence type="predicted"/>
<protein>
    <submittedName>
        <fullName evidence="2">Uncharacterized protein</fullName>
    </submittedName>
</protein>
<evidence type="ECO:0000256" key="1">
    <source>
        <dbReference type="SAM" id="MobiDB-lite"/>
    </source>
</evidence>
<comment type="caution">
    <text evidence="2">The sequence shown here is derived from an EMBL/GenBank/DDBJ whole genome shotgun (WGS) entry which is preliminary data.</text>
</comment>
<organism evidence="2">
    <name type="scientific">bioreactor metagenome</name>
    <dbReference type="NCBI Taxonomy" id="1076179"/>
    <lineage>
        <taxon>unclassified sequences</taxon>
        <taxon>metagenomes</taxon>
        <taxon>ecological metagenomes</taxon>
    </lineage>
</organism>
<sequence length="154" mass="15310">MAGRIEPGANLGHVGERGRGAAGRRNPGSLPDMQEYAGAFAGAAGGVVGNDRADDIALVVAQHLFMRAPIDSIDRVLVDDLVVVAGSRVIDALQAGAGAAIGQPGGLCKRACRPRFAEQGGNCENPGGGAAVAFLLATFGCMGGGMQADAPGQA</sequence>
<reference evidence="2" key="1">
    <citation type="submission" date="2019-08" db="EMBL/GenBank/DDBJ databases">
        <authorList>
            <person name="Kucharzyk K."/>
            <person name="Murdoch R.W."/>
            <person name="Higgins S."/>
            <person name="Loffler F."/>
        </authorList>
    </citation>
    <scope>NUCLEOTIDE SEQUENCE</scope>
</reference>
<evidence type="ECO:0000313" key="2">
    <source>
        <dbReference type="EMBL" id="MPN61156.1"/>
    </source>
</evidence>
<dbReference type="AlphaFoldDB" id="A0A645JCJ0"/>
<name>A0A645JCJ0_9ZZZZ</name>
<dbReference type="EMBL" id="VSSQ01137360">
    <property type="protein sequence ID" value="MPN61156.1"/>
    <property type="molecule type" value="Genomic_DNA"/>
</dbReference>
<accession>A0A645JCJ0</accession>